<comment type="similarity">
    <text evidence="1">Belongs to the ARG7 family.</text>
</comment>
<dbReference type="GO" id="GO:0009733">
    <property type="term" value="P:response to auxin"/>
    <property type="evidence" value="ECO:0007669"/>
    <property type="project" value="InterPro"/>
</dbReference>
<dbReference type="InterPro" id="IPR003676">
    <property type="entry name" value="SAUR_fam"/>
</dbReference>
<dbReference type="Proteomes" id="UP000515124">
    <property type="component" value="Unplaced"/>
</dbReference>
<dbReference type="AlphaFoldDB" id="A0A6P5RSC8"/>
<keyword evidence="2" id="KW-1185">Reference proteome</keyword>
<reference evidence="3" key="1">
    <citation type="submission" date="2025-08" db="UniProtKB">
        <authorList>
            <consortium name="RefSeq"/>
        </authorList>
    </citation>
    <scope>IDENTIFICATION</scope>
</reference>
<organism evidence="2 3">
    <name type="scientific">Prunus avium</name>
    <name type="common">Cherry</name>
    <name type="synonym">Cerasus avium</name>
    <dbReference type="NCBI Taxonomy" id="42229"/>
    <lineage>
        <taxon>Eukaryota</taxon>
        <taxon>Viridiplantae</taxon>
        <taxon>Streptophyta</taxon>
        <taxon>Embryophyta</taxon>
        <taxon>Tracheophyta</taxon>
        <taxon>Spermatophyta</taxon>
        <taxon>Magnoliopsida</taxon>
        <taxon>eudicotyledons</taxon>
        <taxon>Gunneridae</taxon>
        <taxon>Pentapetalae</taxon>
        <taxon>rosids</taxon>
        <taxon>fabids</taxon>
        <taxon>Rosales</taxon>
        <taxon>Rosaceae</taxon>
        <taxon>Amygdaloideae</taxon>
        <taxon>Amygdaleae</taxon>
        <taxon>Prunus</taxon>
    </lineage>
</organism>
<protein>
    <submittedName>
        <fullName evidence="3">Uncharacterized protein LOC110750014</fullName>
    </submittedName>
</protein>
<dbReference type="KEGG" id="pavi:110750014"/>
<gene>
    <name evidence="3" type="primary">LOC110750014</name>
</gene>
<name>A0A6P5RSC8_PRUAV</name>
<dbReference type="GeneID" id="110750014"/>
<accession>A0A6P5RSC8</accession>
<evidence type="ECO:0000313" key="3">
    <source>
        <dbReference type="RefSeq" id="XP_021805949.1"/>
    </source>
</evidence>
<sequence>MNHETLFCMHGLGSPSSHPRFKAIPNFIIIRHQQCNNMKQQRIRHIAWPKHMNIHRLRLWLPPLNHKSEAVSGKNMTIRIVESGETSELLTGELSDGRRGSTSVLQVPKGFLAVYVGPELRRFVIPMSCLSSPDFRVLMDRVAEEYGFEQEGALKIPCDEEDFEHILFRCLASKKNDKKRKV</sequence>
<evidence type="ECO:0000256" key="1">
    <source>
        <dbReference type="ARBA" id="ARBA00006974"/>
    </source>
</evidence>
<dbReference type="PANTHER" id="PTHR31374">
    <property type="entry name" value="AUXIN-INDUCED PROTEIN-LIKE-RELATED"/>
    <property type="match status" value="1"/>
</dbReference>
<dbReference type="RefSeq" id="XP_021805949.1">
    <property type="nucleotide sequence ID" value="XM_021950257.1"/>
</dbReference>
<proteinExistence type="inferred from homology"/>
<evidence type="ECO:0000313" key="2">
    <source>
        <dbReference type="Proteomes" id="UP000515124"/>
    </source>
</evidence>
<dbReference type="PANTHER" id="PTHR31374:SF139">
    <property type="entry name" value="OS02G0143300 PROTEIN"/>
    <property type="match status" value="1"/>
</dbReference>
<dbReference type="Pfam" id="PF02519">
    <property type="entry name" value="Auxin_inducible"/>
    <property type="match status" value="1"/>
</dbReference>